<keyword evidence="2" id="KW-0813">Transport</keyword>
<reference evidence="7" key="1">
    <citation type="journal article" date="2014" name="Genome Biol. Evol.">
        <title>Pangenome evidence for extensive interdomain horizontal transfer affecting lineage core and shell genes in uncultured planktonic thaumarchaeota and euryarchaeota.</title>
        <authorList>
            <person name="Deschamps P."/>
            <person name="Zivanovic Y."/>
            <person name="Moreira D."/>
            <person name="Rodriguez-Valera F."/>
            <person name="Lopez-Garcia P."/>
        </authorList>
    </citation>
    <scope>NUCLEOTIDE SEQUENCE</scope>
</reference>
<dbReference type="EMBL" id="KF901263">
    <property type="protein sequence ID" value="AIF24545.1"/>
    <property type="molecule type" value="Genomic_DNA"/>
</dbReference>
<sequence>MSLDKLASEIASLAKTEAKMVTDAAAAEAKSIGAAAGDEISEHRGAALARAEKMRDQSAVESIAAARQRNQKRLLVARADELDATWDEIVSKVASAKLDGREGILNSLLAEAKESASADMILRPVAMDRAALSAQSSGFEFADDIDGLGGFVLETADGSILMDYRFEGRLREAWEANLGEVSRILFGNE</sequence>
<comment type="similarity">
    <text evidence="1">Belongs to the V-ATPase E subunit family.</text>
</comment>
<dbReference type="Gene3D" id="3.30.2320.30">
    <property type="entry name" value="ATP synthase, E subunit, C-terminal"/>
    <property type="match status" value="1"/>
</dbReference>
<keyword evidence="6" id="KW-0066">ATP synthesis</keyword>
<name>A0A075I9S1_9EURY</name>
<evidence type="ECO:0000256" key="4">
    <source>
        <dbReference type="ARBA" id="ARBA00023065"/>
    </source>
</evidence>
<dbReference type="InterPro" id="IPR002842">
    <property type="entry name" value="ATPase_V1_Esu"/>
</dbReference>
<evidence type="ECO:0000256" key="3">
    <source>
        <dbReference type="ARBA" id="ARBA00022781"/>
    </source>
</evidence>
<dbReference type="Pfam" id="PF01991">
    <property type="entry name" value="vATP-synt_E"/>
    <property type="match status" value="1"/>
</dbReference>
<accession>A0A075I9S1</accession>
<keyword evidence="4" id="KW-0406">Ion transport</keyword>
<protein>
    <submittedName>
        <fullName evidence="7">Archaeal/vacuolar-type H+-ATPase subunit E</fullName>
    </submittedName>
</protein>
<evidence type="ECO:0000256" key="5">
    <source>
        <dbReference type="ARBA" id="ARBA00023136"/>
    </source>
</evidence>
<evidence type="ECO:0000256" key="2">
    <source>
        <dbReference type="ARBA" id="ARBA00022448"/>
    </source>
</evidence>
<keyword evidence="5" id="KW-0472">Membrane</keyword>
<dbReference type="GO" id="GO:0033178">
    <property type="term" value="C:proton-transporting two-sector ATPase complex, catalytic domain"/>
    <property type="evidence" value="ECO:0007669"/>
    <property type="project" value="InterPro"/>
</dbReference>
<dbReference type="SUPFAM" id="SSF160527">
    <property type="entry name" value="V-type ATPase subunit E-like"/>
    <property type="match status" value="1"/>
</dbReference>
<keyword evidence="3" id="KW-0375">Hydrogen ion transport</keyword>
<dbReference type="GO" id="GO:0006754">
    <property type="term" value="P:ATP biosynthetic process"/>
    <property type="evidence" value="ECO:0007669"/>
    <property type="project" value="UniProtKB-KW"/>
</dbReference>
<evidence type="ECO:0000256" key="6">
    <source>
        <dbReference type="ARBA" id="ARBA00023310"/>
    </source>
</evidence>
<evidence type="ECO:0000313" key="7">
    <source>
        <dbReference type="EMBL" id="AIF24545.1"/>
    </source>
</evidence>
<dbReference type="InterPro" id="IPR038495">
    <property type="entry name" value="ATPase_E_C"/>
</dbReference>
<dbReference type="GO" id="GO:0046961">
    <property type="term" value="F:proton-transporting ATPase activity, rotational mechanism"/>
    <property type="evidence" value="ECO:0007669"/>
    <property type="project" value="InterPro"/>
</dbReference>
<evidence type="ECO:0000256" key="1">
    <source>
        <dbReference type="ARBA" id="ARBA00005901"/>
    </source>
</evidence>
<proteinExistence type="inferred from homology"/>
<dbReference type="AlphaFoldDB" id="A0A075I9S1"/>
<organism evidence="7">
    <name type="scientific">uncultured marine group II/III euryarchaeote SAT1000_33_B09</name>
    <dbReference type="NCBI Taxonomy" id="1456574"/>
    <lineage>
        <taxon>Archaea</taxon>
        <taxon>Methanobacteriati</taxon>
        <taxon>Methanobacteriota</taxon>
        <taxon>environmental samples</taxon>
    </lineage>
</organism>